<keyword evidence="3" id="KW-1003">Cell membrane</keyword>
<evidence type="ECO:0000256" key="3">
    <source>
        <dbReference type="ARBA" id="ARBA00022475"/>
    </source>
</evidence>
<feature type="domain" description="ABC transmembrane type-1" evidence="13">
    <location>
        <begin position="20"/>
        <end position="299"/>
    </location>
</feature>
<feature type="transmembrane region" description="Helical" evidence="11">
    <location>
        <begin position="24"/>
        <end position="46"/>
    </location>
</feature>
<evidence type="ECO:0000256" key="8">
    <source>
        <dbReference type="ARBA" id="ARBA00022989"/>
    </source>
</evidence>
<dbReference type="PROSITE" id="PS50893">
    <property type="entry name" value="ABC_TRANSPORTER_2"/>
    <property type="match status" value="1"/>
</dbReference>
<dbReference type="InterPro" id="IPR011527">
    <property type="entry name" value="ABC1_TM_dom"/>
</dbReference>
<dbReference type="Proteomes" id="UP001240236">
    <property type="component" value="Unassembled WGS sequence"/>
</dbReference>
<dbReference type="GO" id="GO:0016887">
    <property type="term" value="F:ATP hydrolysis activity"/>
    <property type="evidence" value="ECO:0007669"/>
    <property type="project" value="InterPro"/>
</dbReference>
<keyword evidence="2" id="KW-0813">Transport</keyword>
<evidence type="ECO:0000313" key="14">
    <source>
        <dbReference type="EMBL" id="MDQ0363532.1"/>
    </source>
</evidence>
<evidence type="ECO:0000256" key="2">
    <source>
        <dbReference type="ARBA" id="ARBA00022448"/>
    </source>
</evidence>
<gene>
    <name evidence="14" type="ORF">J2S42_000201</name>
</gene>
<dbReference type="FunFam" id="3.40.50.300:FF:000221">
    <property type="entry name" value="Multidrug ABC transporter ATP-binding protein"/>
    <property type="match status" value="1"/>
</dbReference>
<evidence type="ECO:0000256" key="7">
    <source>
        <dbReference type="ARBA" id="ARBA00022840"/>
    </source>
</evidence>
<keyword evidence="6" id="KW-0547">Nucleotide-binding</keyword>
<dbReference type="SUPFAM" id="SSF52540">
    <property type="entry name" value="P-loop containing nucleoside triphosphate hydrolases"/>
    <property type="match status" value="1"/>
</dbReference>
<comment type="caution">
    <text evidence="14">The sequence shown here is derived from an EMBL/GenBank/DDBJ whole genome shotgun (WGS) entry which is preliminary data.</text>
</comment>
<keyword evidence="5 11" id="KW-0812">Transmembrane</keyword>
<dbReference type="PANTHER" id="PTHR24221:SF654">
    <property type="entry name" value="ATP-BINDING CASSETTE SUB-FAMILY B MEMBER 6"/>
    <property type="match status" value="1"/>
</dbReference>
<evidence type="ECO:0000256" key="5">
    <source>
        <dbReference type="ARBA" id="ARBA00022692"/>
    </source>
</evidence>
<protein>
    <submittedName>
        <fullName evidence="14">ATP-binding cassette subfamily B protein</fullName>
    </submittedName>
</protein>
<keyword evidence="8 11" id="KW-1133">Transmembrane helix</keyword>
<name>A0AAE3VUI3_9ACTN</name>
<comment type="subcellular location">
    <subcellularLocation>
        <location evidence="1">Cell inner membrane</location>
        <topology evidence="1">Multi-pass membrane protein</topology>
    </subcellularLocation>
</comment>
<keyword evidence="9 11" id="KW-0472">Membrane</keyword>
<comment type="similarity">
    <text evidence="10">Belongs to the ABC transporter superfamily. Siderophore-Fe(3+) uptake transporter (SIUT) (TC 3.A.1.21) family.</text>
</comment>
<dbReference type="GO" id="GO:0005886">
    <property type="term" value="C:plasma membrane"/>
    <property type="evidence" value="ECO:0007669"/>
    <property type="project" value="UniProtKB-SubCell"/>
</dbReference>
<dbReference type="Gene3D" id="1.20.1560.10">
    <property type="entry name" value="ABC transporter type 1, transmembrane domain"/>
    <property type="match status" value="1"/>
</dbReference>
<dbReference type="GO" id="GO:0034040">
    <property type="term" value="F:ATPase-coupled lipid transmembrane transporter activity"/>
    <property type="evidence" value="ECO:0007669"/>
    <property type="project" value="TreeGrafter"/>
</dbReference>
<dbReference type="PROSITE" id="PS50929">
    <property type="entry name" value="ABC_TM1F"/>
    <property type="match status" value="1"/>
</dbReference>
<feature type="transmembrane region" description="Helical" evidence="11">
    <location>
        <begin position="237"/>
        <end position="256"/>
    </location>
</feature>
<keyword evidence="4" id="KW-0997">Cell inner membrane</keyword>
<dbReference type="SUPFAM" id="SSF90123">
    <property type="entry name" value="ABC transporter transmembrane region"/>
    <property type="match status" value="1"/>
</dbReference>
<dbReference type="Gene3D" id="3.40.50.300">
    <property type="entry name" value="P-loop containing nucleotide triphosphate hydrolases"/>
    <property type="match status" value="1"/>
</dbReference>
<keyword evidence="7 14" id="KW-0067">ATP-binding</keyword>
<evidence type="ECO:0000256" key="6">
    <source>
        <dbReference type="ARBA" id="ARBA00022741"/>
    </source>
</evidence>
<dbReference type="AlphaFoldDB" id="A0AAE3VUI3"/>
<evidence type="ECO:0000256" key="9">
    <source>
        <dbReference type="ARBA" id="ARBA00023136"/>
    </source>
</evidence>
<reference evidence="14 15" key="1">
    <citation type="submission" date="2023-07" db="EMBL/GenBank/DDBJ databases">
        <title>Sequencing the genomes of 1000 actinobacteria strains.</title>
        <authorList>
            <person name="Klenk H.-P."/>
        </authorList>
    </citation>
    <scope>NUCLEOTIDE SEQUENCE [LARGE SCALE GENOMIC DNA]</scope>
    <source>
        <strain evidence="14 15">DSM 44709</strain>
    </source>
</reference>
<organism evidence="14 15">
    <name type="scientific">Catenuloplanes indicus</name>
    <dbReference type="NCBI Taxonomy" id="137267"/>
    <lineage>
        <taxon>Bacteria</taxon>
        <taxon>Bacillati</taxon>
        <taxon>Actinomycetota</taxon>
        <taxon>Actinomycetes</taxon>
        <taxon>Micromonosporales</taxon>
        <taxon>Micromonosporaceae</taxon>
        <taxon>Catenuloplanes</taxon>
    </lineage>
</organism>
<keyword evidence="15" id="KW-1185">Reference proteome</keyword>
<dbReference type="InterPro" id="IPR017871">
    <property type="entry name" value="ABC_transporter-like_CS"/>
</dbReference>
<dbReference type="PANTHER" id="PTHR24221">
    <property type="entry name" value="ATP-BINDING CASSETTE SUB-FAMILY B"/>
    <property type="match status" value="1"/>
</dbReference>
<dbReference type="PROSITE" id="PS00211">
    <property type="entry name" value="ABC_TRANSPORTER_1"/>
    <property type="match status" value="1"/>
</dbReference>
<sequence>MIRALATALGPAHAAPLRRLLVLTAAAAAAQGLAYALLVPLLYAVLGSRPAGALPWLAAFAAAVAGYGALTWSAQTRAFRLGSDVARALHHRLGEKIIELPLGWFSPARTGQLSRLAGQSVPQLMNVPAHLLRPVVTAAITPAVVAVTLLVVEPRLGAAVAVTVPLLAVVLRAADRAVARADADRHRRADEVAARLVEFAQAQPVLRAYGRTAREHRLLDDALVAQAAADRAMLRHVIPALTGFGFAVRALLGGVLLAGTNLVLGGSLDVPVLLAVLVLTVRLTEPLGTAAEYGAALRLANGRLSTLDDVLTAATLPAPDQPRTPRSAEVVLDDVHFGYDGRPVLAGVSFTLPERGMTALVGPSGAGKSTVARLLARFWDVDAGAIRIGGVDVRQMATADLMSRVAFVFQDVYLFDGTLAGNIRLGRADATDEEVRAAAAAAGLGDLLDRLDDPVGEGGTALSGGQRQRVSIARALLKNAPIVVLDEATAALDPETAAAVQTAVHALARRTTLLVIAHRLETVRAADQILVLRDGVITERGRHDDLVGAGGTYASFWHDRTAAEGWRLVG</sequence>
<evidence type="ECO:0000259" key="12">
    <source>
        <dbReference type="PROSITE" id="PS50893"/>
    </source>
</evidence>
<dbReference type="Pfam" id="PF00664">
    <property type="entry name" value="ABC_membrane"/>
    <property type="match status" value="1"/>
</dbReference>
<dbReference type="SMART" id="SM00382">
    <property type="entry name" value="AAA"/>
    <property type="match status" value="1"/>
</dbReference>
<dbReference type="RefSeq" id="WP_307234228.1">
    <property type="nucleotide sequence ID" value="NZ_JAUSUZ010000001.1"/>
</dbReference>
<evidence type="ECO:0000256" key="10">
    <source>
        <dbReference type="ARBA" id="ARBA00023455"/>
    </source>
</evidence>
<dbReference type="GO" id="GO:0005524">
    <property type="term" value="F:ATP binding"/>
    <property type="evidence" value="ECO:0007669"/>
    <property type="project" value="UniProtKB-KW"/>
</dbReference>
<evidence type="ECO:0000256" key="1">
    <source>
        <dbReference type="ARBA" id="ARBA00004429"/>
    </source>
</evidence>
<evidence type="ECO:0000256" key="11">
    <source>
        <dbReference type="SAM" id="Phobius"/>
    </source>
</evidence>
<proteinExistence type="inferred from homology"/>
<evidence type="ECO:0000259" key="13">
    <source>
        <dbReference type="PROSITE" id="PS50929"/>
    </source>
</evidence>
<evidence type="ECO:0000313" key="15">
    <source>
        <dbReference type="Proteomes" id="UP001240236"/>
    </source>
</evidence>
<dbReference type="InterPro" id="IPR036640">
    <property type="entry name" value="ABC1_TM_sf"/>
</dbReference>
<dbReference type="EMBL" id="JAUSUZ010000001">
    <property type="protein sequence ID" value="MDQ0363532.1"/>
    <property type="molecule type" value="Genomic_DNA"/>
</dbReference>
<feature type="transmembrane region" description="Helical" evidence="11">
    <location>
        <begin position="53"/>
        <end position="74"/>
    </location>
</feature>
<accession>A0AAE3VUI3</accession>
<feature type="domain" description="ABC transporter" evidence="12">
    <location>
        <begin position="330"/>
        <end position="559"/>
    </location>
</feature>
<dbReference type="InterPro" id="IPR027417">
    <property type="entry name" value="P-loop_NTPase"/>
</dbReference>
<dbReference type="GO" id="GO:0140359">
    <property type="term" value="F:ABC-type transporter activity"/>
    <property type="evidence" value="ECO:0007669"/>
    <property type="project" value="InterPro"/>
</dbReference>
<evidence type="ECO:0000256" key="4">
    <source>
        <dbReference type="ARBA" id="ARBA00022519"/>
    </source>
</evidence>
<feature type="transmembrane region" description="Helical" evidence="11">
    <location>
        <begin position="131"/>
        <end position="152"/>
    </location>
</feature>
<dbReference type="InterPro" id="IPR003593">
    <property type="entry name" value="AAA+_ATPase"/>
</dbReference>
<dbReference type="InterPro" id="IPR003439">
    <property type="entry name" value="ABC_transporter-like_ATP-bd"/>
</dbReference>
<dbReference type="InterPro" id="IPR039421">
    <property type="entry name" value="Type_1_exporter"/>
</dbReference>
<dbReference type="Pfam" id="PF00005">
    <property type="entry name" value="ABC_tran"/>
    <property type="match status" value="1"/>
</dbReference>